<gene>
    <name evidence="1" type="ORF">N657DRAFT_409267</name>
</gene>
<proteinExistence type="predicted"/>
<evidence type="ECO:0000313" key="1">
    <source>
        <dbReference type="EMBL" id="KAK4123457.1"/>
    </source>
</evidence>
<protein>
    <submittedName>
        <fullName evidence="1">Uncharacterized protein</fullName>
    </submittedName>
</protein>
<sequence>MTNNGDGLFGGQRKYIAWRRASNYLDSGSSDLPASSITDYQLSSHQPSCFHQARQTPSRQSVTMCMSATCSTCNKQTWRGCGSHVASVFANIPEDKWCTCEPKVEKDGKQYPPQAQSGFGGSFLRTMMGGK</sequence>
<dbReference type="Proteomes" id="UP001302602">
    <property type="component" value="Unassembled WGS sequence"/>
</dbReference>
<reference evidence="1" key="2">
    <citation type="submission" date="2023-05" db="EMBL/GenBank/DDBJ databases">
        <authorList>
            <consortium name="Lawrence Berkeley National Laboratory"/>
            <person name="Steindorff A."/>
            <person name="Hensen N."/>
            <person name="Bonometti L."/>
            <person name="Westerberg I."/>
            <person name="Brannstrom I.O."/>
            <person name="Guillou S."/>
            <person name="Cros-Aarteil S."/>
            <person name="Calhoun S."/>
            <person name="Haridas S."/>
            <person name="Kuo A."/>
            <person name="Mondo S."/>
            <person name="Pangilinan J."/>
            <person name="Riley R."/>
            <person name="Labutti K."/>
            <person name="Andreopoulos B."/>
            <person name="Lipzen A."/>
            <person name="Chen C."/>
            <person name="Yanf M."/>
            <person name="Daum C."/>
            <person name="Ng V."/>
            <person name="Clum A."/>
            <person name="Ohm R."/>
            <person name="Martin F."/>
            <person name="Silar P."/>
            <person name="Natvig D."/>
            <person name="Lalanne C."/>
            <person name="Gautier V."/>
            <person name="Ament-Velasquez S.L."/>
            <person name="Kruys A."/>
            <person name="Hutchinson M.I."/>
            <person name="Powell A.J."/>
            <person name="Barry K."/>
            <person name="Miller A.N."/>
            <person name="Grigoriev I.V."/>
            <person name="Debuchy R."/>
            <person name="Gladieux P."/>
            <person name="Thoren M.H."/>
            <person name="Johannesson H."/>
        </authorList>
    </citation>
    <scope>NUCLEOTIDE SEQUENCE</scope>
    <source>
        <strain evidence="1">CBS 731.68</strain>
    </source>
</reference>
<dbReference type="RefSeq" id="XP_062647228.1">
    <property type="nucleotide sequence ID" value="XM_062787238.1"/>
</dbReference>
<accession>A0AAN6Z3C2</accession>
<dbReference type="PANTHER" id="PTHR34724:SF2">
    <property type="entry name" value="OS12G0596101 PROTEIN"/>
    <property type="match status" value="1"/>
</dbReference>
<dbReference type="PANTHER" id="PTHR34724">
    <property type="entry name" value="OS12G0596101 PROTEIN"/>
    <property type="match status" value="1"/>
</dbReference>
<evidence type="ECO:0000313" key="2">
    <source>
        <dbReference type="Proteomes" id="UP001302602"/>
    </source>
</evidence>
<keyword evidence="2" id="KW-1185">Reference proteome</keyword>
<dbReference type="EMBL" id="MU853228">
    <property type="protein sequence ID" value="KAK4123457.1"/>
    <property type="molecule type" value="Genomic_DNA"/>
</dbReference>
<dbReference type="GeneID" id="87824008"/>
<comment type="caution">
    <text evidence="1">The sequence shown here is derived from an EMBL/GenBank/DDBJ whole genome shotgun (WGS) entry which is preliminary data.</text>
</comment>
<reference evidence="1" key="1">
    <citation type="journal article" date="2023" name="Mol. Phylogenet. Evol.">
        <title>Genome-scale phylogeny and comparative genomics of the fungal order Sordariales.</title>
        <authorList>
            <person name="Hensen N."/>
            <person name="Bonometti L."/>
            <person name="Westerberg I."/>
            <person name="Brannstrom I.O."/>
            <person name="Guillou S."/>
            <person name="Cros-Aarteil S."/>
            <person name="Calhoun S."/>
            <person name="Haridas S."/>
            <person name="Kuo A."/>
            <person name="Mondo S."/>
            <person name="Pangilinan J."/>
            <person name="Riley R."/>
            <person name="LaButti K."/>
            <person name="Andreopoulos B."/>
            <person name="Lipzen A."/>
            <person name="Chen C."/>
            <person name="Yan M."/>
            <person name="Daum C."/>
            <person name="Ng V."/>
            <person name="Clum A."/>
            <person name="Steindorff A."/>
            <person name="Ohm R.A."/>
            <person name="Martin F."/>
            <person name="Silar P."/>
            <person name="Natvig D.O."/>
            <person name="Lalanne C."/>
            <person name="Gautier V."/>
            <person name="Ament-Velasquez S.L."/>
            <person name="Kruys A."/>
            <person name="Hutchinson M.I."/>
            <person name="Powell A.J."/>
            <person name="Barry K."/>
            <person name="Miller A.N."/>
            <person name="Grigoriev I.V."/>
            <person name="Debuchy R."/>
            <person name="Gladieux P."/>
            <person name="Hiltunen Thoren M."/>
            <person name="Johannesson H."/>
        </authorList>
    </citation>
    <scope>NUCLEOTIDE SEQUENCE</scope>
    <source>
        <strain evidence="1">CBS 731.68</strain>
    </source>
</reference>
<dbReference type="AlphaFoldDB" id="A0AAN6Z3C2"/>
<name>A0AAN6Z3C2_9PEZI</name>
<organism evidence="1 2">
    <name type="scientific">Parathielavia appendiculata</name>
    <dbReference type="NCBI Taxonomy" id="2587402"/>
    <lineage>
        <taxon>Eukaryota</taxon>
        <taxon>Fungi</taxon>
        <taxon>Dikarya</taxon>
        <taxon>Ascomycota</taxon>
        <taxon>Pezizomycotina</taxon>
        <taxon>Sordariomycetes</taxon>
        <taxon>Sordariomycetidae</taxon>
        <taxon>Sordariales</taxon>
        <taxon>Chaetomiaceae</taxon>
        <taxon>Parathielavia</taxon>
    </lineage>
</organism>